<evidence type="ECO:0000256" key="1">
    <source>
        <dbReference type="ARBA" id="ARBA00023125"/>
    </source>
</evidence>
<dbReference type="InterPro" id="IPR050639">
    <property type="entry name" value="SSR_resolvase"/>
</dbReference>
<keyword evidence="1" id="KW-0238">DNA-binding</keyword>
<organism evidence="4 5">
    <name type="scientific">Pseudonocardia eucalypti</name>
    <dbReference type="NCBI Taxonomy" id="648755"/>
    <lineage>
        <taxon>Bacteria</taxon>
        <taxon>Bacillati</taxon>
        <taxon>Actinomycetota</taxon>
        <taxon>Actinomycetes</taxon>
        <taxon>Pseudonocardiales</taxon>
        <taxon>Pseudonocardiaceae</taxon>
        <taxon>Pseudonocardia</taxon>
    </lineage>
</organism>
<dbReference type="Pfam" id="PF07508">
    <property type="entry name" value="Recombinase"/>
    <property type="match status" value="1"/>
</dbReference>
<dbReference type="InterPro" id="IPR006119">
    <property type="entry name" value="Resolv_N"/>
</dbReference>
<dbReference type="Pfam" id="PF00239">
    <property type="entry name" value="Resolvase"/>
    <property type="match status" value="1"/>
</dbReference>
<feature type="domain" description="Resolvase/invertase-type recombinase catalytic" evidence="3">
    <location>
        <begin position="64"/>
        <end position="232"/>
    </location>
</feature>
<comment type="caution">
    <text evidence="4">The sequence shown here is derived from an EMBL/GenBank/DDBJ whole genome shotgun (WGS) entry which is preliminary data.</text>
</comment>
<protein>
    <recommendedName>
        <fullName evidence="3">Resolvase/invertase-type recombinase catalytic domain-containing protein</fullName>
    </recommendedName>
</protein>
<dbReference type="PANTHER" id="PTHR30461">
    <property type="entry name" value="DNA-INVERTASE FROM LAMBDOID PROPHAGE"/>
    <property type="match status" value="1"/>
</dbReference>
<evidence type="ECO:0000259" key="3">
    <source>
        <dbReference type="SMART" id="SM00857"/>
    </source>
</evidence>
<dbReference type="Gene3D" id="3.90.1750.20">
    <property type="entry name" value="Putative Large Serine Recombinase, Chain B, Domain 2"/>
    <property type="match status" value="1"/>
</dbReference>
<evidence type="ECO:0000313" key="5">
    <source>
        <dbReference type="Proteomes" id="UP001428817"/>
    </source>
</evidence>
<accession>A0ABP9PT76</accession>
<name>A0ABP9PT76_9PSEU</name>
<dbReference type="CDD" id="cd00338">
    <property type="entry name" value="Ser_Recombinase"/>
    <property type="match status" value="1"/>
</dbReference>
<keyword evidence="2" id="KW-0233">DNA recombination</keyword>
<evidence type="ECO:0000313" key="4">
    <source>
        <dbReference type="EMBL" id="GAA5151776.1"/>
    </source>
</evidence>
<dbReference type="Gene3D" id="3.40.50.1390">
    <property type="entry name" value="Resolvase, N-terminal catalytic domain"/>
    <property type="match status" value="1"/>
</dbReference>
<dbReference type="SUPFAM" id="SSF53041">
    <property type="entry name" value="Resolvase-like"/>
    <property type="match status" value="1"/>
</dbReference>
<sequence>MTDRGIDPPAPEAGSAFKLPHAPLRRPAGLVSARVPVSGPSGLSDYEVSPMGLPVELRRGEVRVAILSRCSTEDQQDPRQSMIRQVGNCRNALPEAWLVVAHFYDVESGRLVLDQRGQGSDYERFDIPIARDGGITDLLAEAARPDRRFDVVICESVSRVARRTFESLSIERELEQAGVPLFASNEPITLSGSWAQRILQRRINQTVAEWEVANTLEQSWGGLCTHVRDGWNIGKPCYGYRAKTYRHPNPTKAAKGLVKTRLEPDDARGETVTQIALWRYYEKIGYDTIADRLNADLDKYPPPEPTIKARARGVWGKTSIMEILQNPKYTGYQVFNRRASRSAGGKVNDPVKWVWSPEPVHEPLIPKWMYDEISARRWAKRGSRDSSEPNTHPATQRTYLLRGMLTHQCGRRMGGTMRNGHTYYLCYPAENNRARPDKYEGHPKTVYLRESALLDAISRFFAERVFGPYRQDLLTADLDTLDDRETRARQAERARLQKHIAKITRQQDSVLTQAQEGDPDEPFTKALRERYNNLEAEKTTALAVIAELDEADQAEPQRPTQDDVNLLTALPLLALDLRHAPEPLLRWLFEITKLNVQLHDNDEVTITITLPVDHLHEITHAAERIIEVIPSTRKTPGQEATHGNSVDAVRAPGGTRTHTEALLRGLPLPIGLRGHHVERAYSPISLYKTARRGQIEID</sequence>
<proteinExistence type="predicted"/>
<dbReference type="SMART" id="SM00857">
    <property type="entry name" value="Resolvase"/>
    <property type="match status" value="1"/>
</dbReference>
<dbReference type="Proteomes" id="UP001428817">
    <property type="component" value="Unassembled WGS sequence"/>
</dbReference>
<evidence type="ECO:0000256" key="2">
    <source>
        <dbReference type="ARBA" id="ARBA00023172"/>
    </source>
</evidence>
<dbReference type="InterPro" id="IPR038109">
    <property type="entry name" value="DNA_bind_recomb_sf"/>
</dbReference>
<dbReference type="InterPro" id="IPR011109">
    <property type="entry name" value="DNA_bind_recombinase_dom"/>
</dbReference>
<dbReference type="EMBL" id="BAABJP010000007">
    <property type="protein sequence ID" value="GAA5151776.1"/>
    <property type="molecule type" value="Genomic_DNA"/>
</dbReference>
<dbReference type="PANTHER" id="PTHR30461:SF2">
    <property type="entry name" value="SERINE RECOMBINASE PINE-RELATED"/>
    <property type="match status" value="1"/>
</dbReference>
<dbReference type="InterPro" id="IPR036162">
    <property type="entry name" value="Resolvase-like_N_sf"/>
</dbReference>
<reference evidence="5" key="1">
    <citation type="journal article" date="2019" name="Int. J. Syst. Evol. Microbiol.">
        <title>The Global Catalogue of Microorganisms (GCM) 10K type strain sequencing project: providing services to taxonomists for standard genome sequencing and annotation.</title>
        <authorList>
            <consortium name="The Broad Institute Genomics Platform"/>
            <consortium name="The Broad Institute Genome Sequencing Center for Infectious Disease"/>
            <person name="Wu L."/>
            <person name="Ma J."/>
        </authorList>
    </citation>
    <scope>NUCLEOTIDE SEQUENCE [LARGE SCALE GENOMIC DNA]</scope>
    <source>
        <strain evidence="5">JCM 18303</strain>
    </source>
</reference>
<keyword evidence="5" id="KW-1185">Reference proteome</keyword>
<gene>
    <name evidence="4" type="ORF">GCM10023321_19390</name>
</gene>